<evidence type="ECO:0000256" key="9">
    <source>
        <dbReference type="ARBA" id="ARBA00022792"/>
    </source>
</evidence>
<dbReference type="Pfam" id="PF10200">
    <property type="entry name" value="Ndufs5"/>
    <property type="match status" value="1"/>
</dbReference>
<dbReference type="GeneID" id="85494661"/>
<dbReference type="KEGG" id="ccac:CcaHIS019_0308610"/>
<keyword evidence="12" id="KW-0472">Membrane</keyword>
<feature type="disulfide bond" evidence="16">
    <location>
        <begin position="13"/>
        <end position="43"/>
    </location>
</feature>
<dbReference type="AlphaFoldDB" id="A0AA48I458"/>
<comment type="subcellular location">
    <subcellularLocation>
        <location evidence="3">Mitochondrion inner membrane</location>
        <topology evidence="3">Peripheral membrane protein</topology>
    </subcellularLocation>
    <subcellularLocation>
        <location evidence="2">Mitochondrion intermembrane space</location>
    </subcellularLocation>
</comment>
<evidence type="ECO:0000256" key="16">
    <source>
        <dbReference type="PIRSR" id="PIRSR619342-50"/>
    </source>
</evidence>
<sequence length="93" mass="10248">MSGFGYHGGRSRCHETFISFMECYAGANETKQCIGQKEDYIECLHRTKEINRSREIKAHFLQSQAAQGADARKAAEKAASGVIANLGLVHEST</sequence>
<evidence type="ECO:0000256" key="13">
    <source>
        <dbReference type="ARBA" id="ARBA00023157"/>
    </source>
</evidence>
<comment type="similarity">
    <text evidence="4">Belongs to the complex I NDUFS5 subunit family.</text>
</comment>
<evidence type="ECO:0000256" key="15">
    <source>
        <dbReference type="ARBA" id="ARBA00032739"/>
    </source>
</evidence>
<dbReference type="EMBL" id="AP028214">
    <property type="protein sequence ID" value="BEI90791.1"/>
    <property type="molecule type" value="Genomic_DNA"/>
</dbReference>
<dbReference type="GO" id="GO:0032981">
    <property type="term" value="P:mitochondrial respiratory chain complex I assembly"/>
    <property type="evidence" value="ECO:0007669"/>
    <property type="project" value="TreeGrafter"/>
</dbReference>
<evidence type="ECO:0000256" key="8">
    <source>
        <dbReference type="ARBA" id="ARBA00022660"/>
    </source>
</evidence>
<keyword evidence="18" id="KW-1185">Reference proteome</keyword>
<keyword evidence="9" id="KW-0999">Mitochondrion inner membrane</keyword>
<evidence type="ECO:0000256" key="5">
    <source>
        <dbReference type="ARBA" id="ARBA00011261"/>
    </source>
</evidence>
<name>A0AA48I458_9TREE</name>
<evidence type="ECO:0000256" key="10">
    <source>
        <dbReference type="ARBA" id="ARBA00022982"/>
    </source>
</evidence>
<reference evidence="17" key="1">
    <citation type="journal article" date="2023" name="BMC Genomics">
        <title>Chromosome-level genome assemblies of Cutaneotrichosporon spp. (Trichosporonales, Basidiomycota) reveal imbalanced evolution between nucleotide sequences and chromosome synteny.</title>
        <authorList>
            <person name="Kobayashi Y."/>
            <person name="Kayamori A."/>
            <person name="Aoki K."/>
            <person name="Shiwa Y."/>
            <person name="Matsutani M."/>
            <person name="Fujita N."/>
            <person name="Sugita T."/>
            <person name="Iwasaki W."/>
            <person name="Tanaka N."/>
            <person name="Takashima M."/>
        </authorList>
    </citation>
    <scope>NUCLEOTIDE SEQUENCE</scope>
    <source>
        <strain evidence="17">HIS019</strain>
    </source>
</reference>
<comment type="subunit">
    <text evidence="5">Mammalian complex I is composed of 45 different subunits. This is a component of the iron-sulfur (IP) fragment of the enzyme.</text>
</comment>
<dbReference type="RefSeq" id="XP_060456056.1">
    <property type="nucleotide sequence ID" value="XM_060599354.1"/>
</dbReference>
<keyword evidence="10" id="KW-0249">Electron transport</keyword>
<protein>
    <recommendedName>
        <fullName evidence="6">NADH dehydrogenase [ubiquinone] iron-sulfur protein 5</fullName>
    </recommendedName>
    <alternativeName>
        <fullName evidence="14">Complex I-15 kDa</fullName>
    </alternativeName>
    <alternativeName>
        <fullName evidence="15">NADH-ubiquinone oxidoreductase 15 kDa subunit</fullName>
    </alternativeName>
</protein>
<proteinExistence type="inferred from homology"/>
<evidence type="ECO:0000256" key="6">
    <source>
        <dbReference type="ARBA" id="ARBA00013482"/>
    </source>
</evidence>
<evidence type="ECO:0000256" key="12">
    <source>
        <dbReference type="ARBA" id="ARBA00023136"/>
    </source>
</evidence>
<dbReference type="PANTHER" id="PTHR15224">
    <property type="entry name" value="NADH DEHYDROGENASE [UBIQUINONE] IRON-SULFUR PROTEIN 5"/>
    <property type="match status" value="1"/>
</dbReference>
<dbReference type="GO" id="GO:0005758">
    <property type="term" value="C:mitochondrial intermembrane space"/>
    <property type="evidence" value="ECO:0007669"/>
    <property type="project" value="UniProtKB-SubCell"/>
</dbReference>
<comment type="function">
    <text evidence="1">Accessory subunit of the mitochondrial membrane respiratory chain NADH dehydrogenase (Complex I), that is believed not to be involved in catalysis. Complex I functions in the transfer of electrons from NADH to the respiratory chain. The immediate electron acceptor for the enzyme is believed to be ubiquinone.</text>
</comment>
<evidence type="ECO:0000256" key="4">
    <source>
        <dbReference type="ARBA" id="ARBA00007372"/>
    </source>
</evidence>
<accession>A0AA48I458</accession>
<keyword evidence="7" id="KW-0813">Transport</keyword>
<evidence type="ECO:0000256" key="14">
    <source>
        <dbReference type="ARBA" id="ARBA00031222"/>
    </source>
</evidence>
<evidence type="ECO:0000256" key="3">
    <source>
        <dbReference type="ARBA" id="ARBA00004637"/>
    </source>
</evidence>
<evidence type="ECO:0000256" key="7">
    <source>
        <dbReference type="ARBA" id="ARBA00022448"/>
    </source>
</evidence>
<dbReference type="InterPro" id="IPR019342">
    <property type="entry name" value="NADH_UbQ_OxRdtase_FeS-su5"/>
</dbReference>
<gene>
    <name evidence="17" type="ORF">CcaverHIS019_0308610</name>
</gene>
<dbReference type="PANTHER" id="PTHR15224:SF1">
    <property type="entry name" value="NADH DEHYDROGENASE [UBIQUINONE] IRON-SULFUR PROTEIN 5"/>
    <property type="match status" value="1"/>
</dbReference>
<feature type="disulfide bond" evidence="16">
    <location>
        <begin position="23"/>
        <end position="33"/>
    </location>
</feature>
<keyword evidence="11" id="KW-0496">Mitochondrion</keyword>
<keyword evidence="13 16" id="KW-1015">Disulfide bond</keyword>
<dbReference type="GO" id="GO:0005743">
    <property type="term" value="C:mitochondrial inner membrane"/>
    <property type="evidence" value="ECO:0007669"/>
    <property type="project" value="UniProtKB-SubCell"/>
</dbReference>
<evidence type="ECO:0000256" key="11">
    <source>
        <dbReference type="ARBA" id="ARBA00023128"/>
    </source>
</evidence>
<keyword evidence="8" id="KW-0679">Respiratory chain</keyword>
<evidence type="ECO:0000256" key="2">
    <source>
        <dbReference type="ARBA" id="ARBA00004569"/>
    </source>
</evidence>
<evidence type="ECO:0000313" key="18">
    <source>
        <dbReference type="Proteomes" id="UP001233271"/>
    </source>
</evidence>
<evidence type="ECO:0000313" key="17">
    <source>
        <dbReference type="EMBL" id="BEI90791.1"/>
    </source>
</evidence>
<organism evidence="17 18">
    <name type="scientific">Cutaneotrichosporon cavernicola</name>
    <dbReference type="NCBI Taxonomy" id="279322"/>
    <lineage>
        <taxon>Eukaryota</taxon>
        <taxon>Fungi</taxon>
        <taxon>Dikarya</taxon>
        <taxon>Basidiomycota</taxon>
        <taxon>Agaricomycotina</taxon>
        <taxon>Tremellomycetes</taxon>
        <taxon>Trichosporonales</taxon>
        <taxon>Trichosporonaceae</taxon>
        <taxon>Cutaneotrichosporon</taxon>
    </lineage>
</organism>
<dbReference type="PROSITE" id="PS51808">
    <property type="entry name" value="CHCH"/>
    <property type="match status" value="1"/>
</dbReference>
<dbReference type="CDD" id="cd24141">
    <property type="entry name" value="NDUFS5-like"/>
    <property type="match status" value="1"/>
</dbReference>
<evidence type="ECO:0000256" key="1">
    <source>
        <dbReference type="ARBA" id="ARBA00003195"/>
    </source>
</evidence>
<dbReference type="Proteomes" id="UP001233271">
    <property type="component" value="Chromosome 3"/>
</dbReference>